<organism evidence="1 2">
    <name type="scientific">Bauhinia variegata</name>
    <name type="common">Purple orchid tree</name>
    <name type="synonym">Phanera variegata</name>
    <dbReference type="NCBI Taxonomy" id="167791"/>
    <lineage>
        <taxon>Eukaryota</taxon>
        <taxon>Viridiplantae</taxon>
        <taxon>Streptophyta</taxon>
        <taxon>Embryophyta</taxon>
        <taxon>Tracheophyta</taxon>
        <taxon>Spermatophyta</taxon>
        <taxon>Magnoliopsida</taxon>
        <taxon>eudicotyledons</taxon>
        <taxon>Gunneridae</taxon>
        <taxon>Pentapetalae</taxon>
        <taxon>rosids</taxon>
        <taxon>fabids</taxon>
        <taxon>Fabales</taxon>
        <taxon>Fabaceae</taxon>
        <taxon>Cercidoideae</taxon>
        <taxon>Cercideae</taxon>
        <taxon>Bauhiniinae</taxon>
        <taxon>Bauhinia</taxon>
    </lineage>
</organism>
<evidence type="ECO:0000313" key="1">
    <source>
        <dbReference type="EMBL" id="KAI4335305.1"/>
    </source>
</evidence>
<keyword evidence="2" id="KW-1185">Reference proteome</keyword>
<gene>
    <name evidence="1" type="ORF">L6164_013965</name>
</gene>
<reference evidence="1 2" key="1">
    <citation type="journal article" date="2022" name="DNA Res.">
        <title>Chromosomal-level genome assembly of the orchid tree Bauhinia variegata (Leguminosae; Cercidoideae) supports the allotetraploid origin hypothesis of Bauhinia.</title>
        <authorList>
            <person name="Zhong Y."/>
            <person name="Chen Y."/>
            <person name="Zheng D."/>
            <person name="Pang J."/>
            <person name="Liu Y."/>
            <person name="Luo S."/>
            <person name="Meng S."/>
            <person name="Qian L."/>
            <person name="Wei D."/>
            <person name="Dai S."/>
            <person name="Zhou R."/>
        </authorList>
    </citation>
    <scope>NUCLEOTIDE SEQUENCE [LARGE SCALE GENOMIC DNA]</scope>
    <source>
        <strain evidence="1">BV-YZ2020</strain>
    </source>
</reference>
<dbReference type="EMBL" id="CM039431">
    <property type="protein sequence ID" value="KAI4335305.1"/>
    <property type="molecule type" value="Genomic_DNA"/>
</dbReference>
<evidence type="ECO:0000313" key="2">
    <source>
        <dbReference type="Proteomes" id="UP000828941"/>
    </source>
</evidence>
<sequence length="145" mass="17319">MAEPPHVPRTELLMKRCKLIWRLLLISNFALGAYLFARAKKRDTMEIHRKKTQKLEKSKATAEVLPEPITDSMDSYYDEELLFLPDTMPIKVQNPIPEEEQRKIFQWMLEERRKRKPKDPLEKKQIDEQKAILKQFLRAKSVPKF</sequence>
<comment type="caution">
    <text evidence="1">The sequence shown here is derived from an EMBL/GenBank/DDBJ whole genome shotgun (WGS) entry which is preliminary data.</text>
</comment>
<name>A0ACB9NFW4_BAUVA</name>
<proteinExistence type="predicted"/>
<protein>
    <submittedName>
        <fullName evidence="1">Uncharacterized protein</fullName>
    </submittedName>
</protein>
<accession>A0ACB9NFW4</accession>
<dbReference type="Proteomes" id="UP000828941">
    <property type="component" value="Chromosome 6"/>
</dbReference>